<feature type="domain" description="Receptor ligand binding region" evidence="8">
    <location>
        <begin position="99"/>
        <end position="159"/>
    </location>
</feature>
<name>A0A816FKZ1_9BILA</name>
<dbReference type="Pfam" id="PF01094">
    <property type="entry name" value="ANF_receptor"/>
    <property type="match status" value="1"/>
</dbReference>
<evidence type="ECO:0000256" key="2">
    <source>
        <dbReference type="ARBA" id="ARBA00022692"/>
    </source>
</evidence>
<evidence type="ECO:0000256" key="4">
    <source>
        <dbReference type="ARBA" id="ARBA00023136"/>
    </source>
</evidence>
<keyword evidence="3" id="KW-1133">Transmembrane helix</keyword>
<keyword evidence="6" id="KW-0325">Glycoprotein</keyword>
<dbReference type="AlphaFoldDB" id="A0A816FKZ1"/>
<dbReference type="Proteomes" id="UP000663832">
    <property type="component" value="Unassembled WGS sequence"/>
</dbReference>
<keyword evidence="5" id="KW-0675">Receptor</keyword>
<comment type="caution">
    <text evidence="9">The sequence shown here is derived from an EMBL/GenBank/DDBJ whole genome shotgun (WGS) entry which is preliminary data.</text>
</comment>
<proteinExistence type="predicted"/>
<gene>
    <name evidence="9" type="ORF">QVE165_LOCUS63601</name>
</gene>
<dbReference type="EMBL" id="CAJNOM010005314">
    <property type="protein sequence ID" value="CAF1662890.1"/>
    <property type="molecule type" value="Genomic_DNA"/>
</dbReference>
<evidence type="ECO:0000259" key="8">
    <source>
        <dbReference type="Pfam" id="PF01094"/>
    </source>
</evidence>
<evidence type="ECO:0000313" key="9">
    <source>
        <dbReference type="EMBL" id="CAF1662890.1"/>
    </source>
</evidence>
<sequence length="159" mass="17172">MSSLWSLKWLWVYLLIGQFAILNVRTAWPTSDFTNIQLLGIFGNGLNMNDSTPGTLWARAMFNAAMLLSQQYNITIDGQFIGSHLVASGGITMNALSSSCLLISTANIVGIVGPTFSRETQVIAPFAAQLSIPVVSYSATDPGLSDRGAYPTFYRTVPS</sequence>
<keyword evidence="2" id="KW-0812">Transmembrane</keyword>
<dbReference type="InterPro" id="IPR028082">
    <property type="entry name" value="Peripla_BP_I"/>
</dbReference>
<protein>
    <recommendedName>
        <fullName evidence="8">Receptor ligand binding region domain-containing protein</fullName>
    </recommendedName>
</protein>
<evidence type="ECO:0000256" key="6">
    <source>
        <dbReference type="ARBA" id="ARBA00023180"/>
    </source>
</evidence>
<evidence type="ECO:0000256" key="7">
    <source>
        <dbReference type="SAM" id="SignalP"/>
    </source>
</evidence>
<comment type="subcellular location">
    <subcellularLocation>
        <location evidence="1">Membrane</location>
        <topology evidence="1">Multi-pass membrane protein</topology>
    </subcellularLocation>
</comment>
<keyword evidence="4" id="KW-0472">Membrane</keyword>
<dbReference type="PRINTS" id="PR00248">
    <property type="entry name" value="GPCRMGR"/>
</dbReference>
<dbReference type="SUPFAM" id="SSF53822">
    <property type="entry name" value="Periplasmic binding protein-like I"/>
    <property type="match status" value="1"/>
</dbReference>
<accession>A0A816FKZ1</accession>
<keyword evidence="10" id="KW-1185">Reference proteome</keyword>
<dbReference type="OrthoDB" id="5984008at2759"/>
<feature type="chain" id="PRO_5033032685" description="Receptor ligand binding region domain-containing protein" evidence="7">
    <location>
        <begin position="27"/>
        <end position="159"/>
    </location>
</feature>
<dbReference type="InterPro" id="IPR000337">
    <property type="entry name" value="GPCR_3"/>
</dbReference>
<dbReference type="GO" id="GO:0004930">
    <property type="term" value="F:G protein-coupled receptor activity"/>
    <property type="evidence" value="ECO:0007669"/>
    <property type="project" value="InterPro"/>
</dbReference>
<evidence type="ECO:0000256" key="1">
    <source>
        <dbReference type="ARBA" id="ARBA00004141"/>
    </source>
</evidence>
<organism evidence="9 10">
    <name type="scientific">Adineta steineri</name>
    <dbReference type="NCBI Taxonomy" id="433720"/>
    <lineage>
        <taxon>Eukaryota</taxon>
        <taxon>Metazoa</taxon>
        <taxon>Spiralia</taxon>
        <taxon>Gnathifera</taxon>
        <taxon>Rotifera</taxon>
        <taxon>Eurotatoria</taxon>
        <taxon>Bdelloidea</taxon>
        <taxon>Adinetida</taxon>
        <taxon>Adinetidae</taxon>
        <taxon>Adineta</taxon>
    </lineage>
</organism>
<keyword evidence="7" id="KW-0732">Signal</keyword>
<evidence type="ECO:0000256" key="3">
    <source>
        <dbReference type="ARBA" id="ARBA00022989"/>
    </source>
</evidence>
<feature type="signal peptide" evidence="7">
    <location>
        <begin position="1"/>
        <end position="26"/>
    </location>
</feature>
<evidence type="ECO:0000313" key="10">
    <source>
        <dbReference type="Proteomes" id="UP000663832"/>
    </source>
</evidence>
<evidence type="ECO:0000256" key="5">
    <source>
        <dbReference type="ARBA" id="ARBA00023170"/>
    </source>
</evidence>
<dbReference type="Gene3D" id="3.40.50.2300">
    <property type="match status" value="1"/>
</dbReference>
<dbReference type="GO" id="GO:0016020">
    <property type="term" value="C:membrane"/>
    <property type="evidence" value="ECO:0007669"/>
    <property type="project" value="UniProtKB-SubCell"/>
</dbReference>
<dbReference type="InterPro" id="IPR001828">
    <property type="entry name" value="ANF_lig-bd_rcpt"/>
</dbReference>
<feature type="non-terminal residue" evidence="9">
    <location>
        <position position="159"/>
    </location>
</feature>
<reference evidence="9" key="1">
    <citation type="submission" date="2021-02" db="EMBL/GenBank/DDBJ databases">
        <authorList>
            <person name="Nowell W R."/>
        </authorList>
    </citation>
    <scope>NUCLEOTIDE SEQUENCE</scope>
</reference>